<evidence type="ECO:0000259" key="3">
    <source>
        <dbReference type="Pfam" id="PF11954"/>
    </source>
</evidence>
<dbReference type="OrthoDB" id="10250282at2759"/>
<organism evidence="4 5">
    <name type="scientific">Clonostachys solani</name>
    <dbReference type="NCBI Taxonomy" id="160281"/>
    <lineage>
        <taxon>Eukaryota</taxon>
        <taxon>Fungi</taxon>
        <taxon>Dikarya</taxon>
        <taxon>Ascomycota</taxon>
        <taxon>Pezizomycotina</taxon>
        <taxon>Sordariomycetes</taxon>
        <taxon>Hypocreomycetidae</taxon>
        <taxon>Hypocreales</taxon>
        <taxon>Bionectriaceae</taxon>
        <taxon>Clonostachys</taxon>
    </lineage>
</organism>
<evidence type="ECO:0000313" key="5">
    <source>
        <dbReference type="Proteomes" id="UP000775872"/>
    </source>
</evidence>
<comment type="similarity">
    <text evidence="1">Belongs to the peptidase S12 family.</text>
</comment>
<dbReference type="InterPro" id="IPR012338">
    <property type="entry name" value="Beta-lactam/transpept-like"/>
</dbReference>
<name>A0A9N9YY35_9HYPO</name>
<evidence type="ECO:0000313" key="4">
    <source>
        <dbReference type="EMBL" id="CAH0044610.1"/>
    </source>
</evidence>
<dbReference type="InterPro" id="IPR001466">
    <property type="entry name" value="Beta-lactam-related"/>
</dbReference>
<gene>
    <name evidence="4" type="ORF">CSOL1703_00010347</name>
</gene>
<dbReference type="Pfam" id="PF11954">
    <property type="entry name" value="DUF3471"/>
    <property type="match status" value="1"/>
</dbReference>
<dbReference type="SUPFAM" id="SSF56601">
    <property type="entry name" value="beta-lactamase/transpeptidase-like"/>
    <property type="match status" value="1"/>
</dbReference>
<evidence type="ECO:0000259" key="2">
    <source>
        <dbReference type="Pfam" id="PF00144"/>
    </source>
</evidence>
<feature type="domain" description="Beta-lactamase-related" evidence="2">
    <location>
        <begin position="40"/>
        <end position="397"/>
    </location>
</feature>
<keyword evidence="5" id="KW-1185">Reference proteome</keyword>
<evidence type="ECO:0008006" key="6">
    <source>
        <dbReference type="Google" id="ProtNLM"/>
    </source>
</evidence>
<dbReference type="InterPro" id="IPR021860">
    <property type="entry name" value="Peptidase_S12_Pab87-rel_C"/>
</dbReference>
<protein>
    <recommendedName>
        <fullName evidence="6">Beta-lactamase-related domain-containing protein</fullName>
    </recommendedName>
</protein>
<dbReference type="AlphaFoldDB" id="A0A9N9YY35"/>
<comment type="caution">
    <text evidence="4">The sequence shown here is derived from an EMBL/GenBank/DDBJ whole genome shotgun (WGS) entry which is preliminary data.</text>
</comment>
<sequence>MAVYIGLWKSKFKITQPEIPKDEASLMSHRDVIRQAKAIIDEICKISGTPGLAIGIFNPEGPPAVSFHGFRDVSQGLRPDLDTVFNIGSLCKGFTAVAVACLVADGRVSWDDRIDTHLHYLHGRDNGAFTLRDLLSHRSGLCRSDALFIGSDNRLLVTKSQGLEIFASLDPSSPPRQDFLYNNFGCHALGCVIEHVSGMGFGEFIQQRIFEPLNMSRTFTNIPPAADGNTSLAYVPYSNRQHRQVPTPRISSDTVAFAAGSIRSCVRDLVVFYSALLKGLDSGSIQLGLSSNHVVTIFEAVIPLHGSPPTLRERSYGMGWARTQLPNNINIVSGNAGLLDTWPVIGTRTNGILVLHHNGNNLGCSSTIYLLPEMDTGMIALGNALGHCDATDWAAQVLLEALLEGTIETPFTKYATMAASNGRSAMDRVQKALYEERKPSQPPSNLEQYTGVFWHKTKTFCLEITFDTSKDGENLSVKFQGLDEEKYTLHHHHYDTFVFNETFDQTVSRGQWCRPFGFYKIEFIVEGKTVTSLRWRFDDTQAEGHVFKRE</sequence>
<dbReference type="InterPro" id="IPR050491">
    <property type="entry name" value="AmpC-like"/>
</dbReference>
<dbReference type="Gene3D" id="3.40.710.10">
    <property type="entry name" value="DD-peptidase/beta-lactamase superfamily"/>
    <property type="match status" value="1"/>
</dbReference>
<evidence type="ECO:0000256" key="1">
    <source>
        <dbReference type="ARBA" id="ARBA00038215"/>
    </source>
</evidence>
<dbReference type="PANTHER" id="PTHR46825:SF14">
    <property type="entry name" value="BETA-LACTAMASE-RELATED DOMAIN-CONTAINING PROTEIN"/>
    <property type="match status" value="1"/>
</dbReference>
<dbReference type="Pfam" id="PF00144">
    <property type="entry name" value="Beta-lactamase"/>
    <property type="match status" value="1"/>
</dbReference>
<dbReference type="Proteomes" id="UP000775872">
    <property type="component" value="Unassembled WGS sequence"/>
</dbReference>
<proteinExistence type="inferred from homology"/>
<dbReference type="PANTHER" id="PTHR46825">
    <property type="entry name" value="D-ALANYL-D-ALANINE-CARBOXYPEPTIDASE/ENDOPEPTIDASE AMPH"/>
    <property type="match status" value="1"/>
</dbReference>
<accession>A0A9N9YY35</accession>
<reference evidence="4 5" key="2">
    <citation type="submission" date="2021-10" db="EMBL/GenBank/DDBJ databases">
        <authorList>
            <person name="Piombo E."/>
        </authorList>
    </citation>
    <scope>NUCLEOTIDE SEQUENCE [LARGE SCALE GENOMIC DNA]</scope>
</reference>
<dbReference type="EMBL" id="CABFOC020000007">
    <property type="protein sequence ID" value="CAH0044610.1"/>
    <property type="molecule type" value="Genomic_DNA"/>
</dbReference>
<feature type="domain" description="Peptidase S12 Pab87-related C-terminal" evidence="3">
    <location>
        <begin position="437"/>
        <end position="539"/>
    </location>
</feature>
<reference evidence="5" key="1">
    <citation type="submission" date="2019-06" db="EMBL/GenBank/DDBJ databases">
        <authorList>
            <person name="Broberg M."/>
        </authorList>
    </citation>
    <scope>NUCLEOTIDE SEQUENCE [LARGE SCALE GENOMIC DNA]</scope>
</reference>